<organism evidence="1">
    <name type="scientific">Desulfobacca acetoxidans</name>
    <dbReference type="NCBI Taxonomy" id="60893"/>
    <lineage>
        <taxon>Bacteria</taxon>
        <taxon>Pseudomonadati</taxon>
        <taxon>Thermodesulfobacteriota</taxon>
        <taxon>Desulfobaccia</taxon>
        <taxon>Desulfobaccales</taxon>
        <taxon>Desulfobaccaceae</taxon>
        <taxon>Desulfobacca</taxon>
    </lineage>
</organism>
<comment type="caution">
    <text evidence="1">The sequence shown here is derived from an EMBL/GenBank/DDBJ whole genome shotgun (WGS) entry which is preliminary data.</text>
</comment>
<evidence type="ECO:0000313" key="1">
    <source>
        <dbReference type="EMBL" id="HHS29743.1"/>
    </source>
</evidence>
<accession>A0A7V6A4I9</accession>
<dbReference type="SUPFAM" id="SSF53335">
    <property type="entry name" value="S-adenosyl-L-methionine-dependent methyltransferases"/>
    <property type="match status" value="1"/>
</dbReference>
<proteinExistence type="predicted"/>
<sequence>MEKVPRYPGFPGAFSWPPDTHRQRRAFELWAQSLIRLPRGGEKPGAHLLSEEKWQKLLAGVPDQEAWLMALSQATGVYFFPSREWPGRLLRFLRFLGVRRLLEAGAGRGYLTAALGPLAQAAGLDFLALDKGEGEFVGNLEVHPFVQRGDVFQVIHRFDPEAILYAWPPPGQSLTPLFACGSLRYVIVAGEAGGGVTGAREDWLALAVRKSPALSRYCRGRTGQNRHQVSIFRKIQR</sequence>
<dbReference type="EMBL" id="DTGR01000137">
    <property type="protein sequence ID" value="HHS29743.1"/>
    <property type="molecule type" value="Genomic_DNA"/>
</dbReference>
<dbReference type="AlphaFoldDB" id="A0A7V6A4I9"/>
<gene>
    <name evidence="1" type="ORF">ENV52_08595</name>
</gene>
<protein>
    <recommendedName>
        <fullName evidence="2">Class I SAM-dependent methyltransferase</fullName>
    </recommendedName>
</protein>
<dbReference type="InterPro" id="IPR029063">
    <property type="entry name" value="SAM-dependent_MTases_sf"/>
</dbReference>
<reference evidence="1" key="1">
    <citation type="journal article" date="2020" name="mSystems">
        <title>Genome- and Community-Level Interaction Insights into Carbon Utilization and Element Cycling Functions of Hydrothermarchaeota in Hydrothermal Sediment.</title>
        <authorList>
            <person name="Zhou Z."/>
            <person name="Liu Y."/>
            <person name="Xu W."/>
            <person name="Pan J."/>
            <person name="Luo Z.H."/>
            <person name="Li M."/>
        </authorList>
    </citation>
    <scope>NUCLEOTIDE SEQUENCE [LARGE SCALE GENOMIC DNA]</scope>
    <source>
        <strain evidence="1">SpSt-767</strain>
    </source>
</reference>
<name>A0A7V6A4I9_9BACT</name>
<evidence type="ECO:0008006" key="2">
    <source>
        <dbReference type="Google" id="ProtNLM"/>
    </source>
</evidence>